<keyword evidence="3 7" id="KW-0507">mRNA processing</keyword>
<dbReference type="Pfam" id="PF03371">
    <property type="entry name" value="PRP38"/>
    <property type="match status" value="1"/>
</dbReference>
<evidence type="ECO:0000256" key="2">
    <source>
        <dbReference type="ARBA" id="ARBA00006164"/>
    </source>
</evidence>
<protein>
    <recommendedName>
        <fullName evidence="7">Pre-mRNA-splicing factor 38</fullName>
    </recommendedName>
</protein>
<dbReference type="PANTHER" id="PTHR23142">
    <property type="entry name" value="PRE-MRNA-SPLICING FACTOR 38A-RELATED"/>
    <property type="match status" value="1"/>
</dbReference>
<comment type="subcellular location">
    <subcellularLocation>
        <location evidence="1 7">Nucleus</location>
    </subcellularLocation>
</comment>
<comment type="similarity">
    <text evidence="2 7">Belongs to the PRP38 family.</text>
</comment>
<keyword evidence="6 7" id="KW-0539">Nucleus</keyword>
<dbReference type="InterPro" id="IPR005037">
    <property type="entry name" value="PRP38"/>
</dbReference>
<reference evidence="8 9" key="1">
    <citation type="journal article" date="2024" name="bioRxiv">
        <title>A reference genome for Trichogramma kaykai: A tiny desert-dwelling parasitoid wasp with competing sex-ratio distorters.</title>
        <authorList>
            <person name="Culotta J."/>
            <person name="Lindsey A.R."/>
        </authorList>
    </citation>
    <scope>NUCLEOTIDE SEQUENCE [LARGE SCALE GENOMIC DNA]</scope>
    <source>
        <strain evidence="8 9">KSX58</strain>
    </source>
</reference>
<dbReference type="EMBL" id="JBJJXI010000037">
    <property type="protein sequence ID" value="KAL3402269.1"/>
    <property type="molecule type" value="Genomic_DNA"/>
</dbReference>
<comment type="caution">
    <text evidence="8">The sequence shown here is derived from an EMBL/GenBank/DDBJ whole genome shotgun (WGS) entry which is preliminary data.</text>
</comment>
<evidence type="ECO:0000313" key="8">
    <source>
        <dbReference type="EMBL" id="KAL3402269.1"/>
    </source>
</evidence>
<keyword evidence="4 7" id="KW-0747">Spliceosome</keyword>
<evidence type="ECO:0000256" key="3">
    <source>
        <dbReference type="ARBA" id="ARBA00022664"/>
    </source>
</evidence>
<organism evidence="8 9">
    <name type="scientific">Trichogramma kaykai</name>
    <dbReference type="NCBI Taxonomy" id="54128"/>
    <lineage>
        <taxon>Eukaryota</taxon>
        <taxon>Metazoa</taxon>
        <taxon>Ecdysozoa</taxon>
        <taxon>Arthropoda</taxon>
        <taxon>Hexapoda</taxon>
        <taxon>Insecta</taxon>
        <taxon>Pterygota</taxon>
        <taxon>Neoptera</taxon>
        <taxon>Endopterygota</taxon>
        <taxon>Hymenoptera</taxon>
        <taxon>Apocrita</taxon>
        <taxon>Proctotrupomorpha</taxon>
        <taxon>Chalcidoidea</taxon>
        <taxon>Trichogrammatidae</taxon>
        <taxon>Trichogramma</taxon>
    </lineage>
</organism>
<evidence type="ECO:0000256" key="4">
    <source>
        <dbReference type="ARBA" id="ARBA00022728"/>
    </source>
</evidence>
<proteinExistence type="inferred from homology"/>
<gene>
    <name evidence="8" type="ORF">TKK_004793</name>
</gene>
<dbReference type="Proteomes" id="UP001627154">
    <property type="component" value="Unassembled WGS sequence"/>
</dbReference>
<keyword evidence="9" id="KW-1185">Reference proteome</keyword>
<dbReference type="GO" id="GO:0000398">
    <property type="term" value="P:mRNA splicing, via spliceosome"/>
    <property type="evidence" value="ECO:0007669"/>
    <property type="project" value="UniProtKB-UniRule"/>
</dbReference>
<keyword evidence="5 7" id="KW-0508">mRNA splicing</keyword>
<evidence type="ECO:0000256" key="7">
    <source>
        <dbReference type="RuleBase" id="RU367025"/>
    </source>
</evidence>
<dbReference type="GO" id="GO:0005681">
    <property type="term" value="C:spliceosomal complex"/>
    <property type="evidence" value="ECO:0007669"/>
    <property type="project" value="UniProtKB-KW"/>
</dbReference>
<dbReference type="AlphaFoldDB" id="A0ABD2XBB7"/>
<sequence length="213" mass="24688">MANQTVTEAEYIYDNNPQDLVEKIVQSRILNCTFWKEECFGLTAALLVDKAIKLRFIGGVFGCNAQPTPFICLVLKMLQLQPEKDIIVEFIKNEDYKYVRAMGAFYMRLTGTAFDCYRYLKPLQADYRNVCIQNSEGEFKIITMDEFIDNLFKEERSCSVLLPRLQLRHNLDGNNKIEPKVFVIDVDMNENINSSEGDYIPSAMINKKRRILP</sequence>
<accession>A0ABD2XBB7</accession>
<comment type="function">
    <text evidence="7">Required for pre-mRNA splicing.</text>
</comment>
<evidence type="ECO:0000256" key="5">
    <source>
        <dbReference type="ARBA" id="ARBA00023187"/>
    </source>
</evidence>
<name>A0ABD2XBB7_9HYME</name>
<evidence type="ECO:0000313" key="9">
    <source>
        <dbReference type="Proteomes" id="UP001627154"/>
    </source>
</evidence>
<evidence type="ECO:0000256" key="1">
    <source>
        <dbReference type="ARBA" id="ARBA00004123"/>
    </source>
</evidence>
<evidence type="ECO:0000256" key="6">
    <source>
        <dbReference type="ARBA" id="ARBA00023242"/>
    </source>
</evidence>